<evidence type="ECO:0000313" key="5">
    <source>
        <dbReference type="EMBL" id="PJZ73760.1"/>
    </source>
</evidence>
<dbReference type="InterPro" id="IPR048289">
    <property type="entry name" value="RRM2_NsCP33-like"/>
</dbReference>
<dbReference type="Proteomes" id="UP000231990">
    <property type="component" value="Unassembled WGS sequence"/>
</dbReference>
<dbReference type="GO" id="GO:0003723">
    <property type="term" value="F:RNA binding"/>
    <property type="evidence" value="ECO:0007669"/>
    <property type="project" value="UniProtKB-KW"/>
</dbReference>
<dbReference type="PROSITE" id="PS50102">
    <property type="entry name" value="RRM"/>
    <property type="match status" value="1"/>
</dbReference>
<dbReference type="CDD" id="cd21608">
    <property type="entry name" value="RRM2_NsCP33_like"/>
    <property type="match status" value="1"/>
</dbReference>
<feature type="compositionally biased region" description="Low complexity" evidence="2">
    <location>
        <begin position="97"/>
        <end position="108"/>
    </location>
</feature>
<dbReference type="Gene3D" id="3.30.70.330">
    <property type="match status" value="1"/>
</dbReference>
<dbReference type="InterPro" id="IPR052462">
    <property type="entry name" value="SLIRP/GR-RBP-like"/>
</dbReference>
<evidence type="ECO:0000259" key="3">
    <source>
        <dbReference type="PROSITE" id="PS50102"/>
    </source>
</evidence>
<dbReference type="PANTHER" id="PTHR48027">
    <property type="entry name" value="HETEROGENEOUS NUCLEAR RIBONUCLEOPROTEIN 87F-RELATED"/>
    <property type="match status" value="1"/>
</dbReference>
<comment type="caution">
    <text evidence="5">The sequence shown here is derived from an EMBL/GenBank/DDBJ whole genome shotgun (WGS) entry which is preliminary data.</text>
</comment>
<dbReference type="EMBL" id="NPDY01000002">
    <property type="protein sequence ID" value="PJZ70864.1"/>
    <property type="molecule type" value="Genomic_DNA"/>
</dbReference>
<dbReference type="AlphaFoldDB" id="A0A2M9ZNU8"/>
<evidence type="ECO:0000313" key="7">
    <source>
        <dbReference type="Proteomes" id="UP000231990"/>
    </source>
</evidence>
<organism evidence="5 7">
    <name type="scientific">Leptospira perolatii</name>
    <dbReference type="NCBI Taxonomy" id="2023191"/>
    <lineage>
        <taxon>Bacteria</taxon>
        <taxon>Pseudomonadati</taxon>
        <taxon>Spirochaetota</taxon>
        <taxon>Spirochaetia</taxon>
        <taxon>Leptospirales</taxon>
        <taxon>Leptospiraceae</taxon>
        <taxon>Leptospira</taxon>
    </lineage>
</organism>
<gene>
    <name evidence="4" type="ORF">CH360_04975</name>
    <name evidence="5" type="ORF">CH373_06245</name>
</gene>
<dbReference type="RefSeq" id="WP_100712868.1">
    <property type="nucleotide sequence ID" value="NZ_NPDY01000002.1"/>
</dbReference>
<evidence type="ECO:0000313" key="4">
    <source>
        <dbReference type="EMBL" id="PJZ70864.1"/>
    </source>
</evidence>
<reference evidence="6 7" key="1">
    <citation type="submission" date="2017-07" db="EMBL/GenBank/DDBJ databases">
        <title>Leptospira spp. isolated from tropical soils.</title>
        <authorList>
            <person name="Thibeaux R."/>
            <person name="Iraola G."/>
            <person name="Ferres I."/>
            <person name="Bierque E."/>
            <person name="Girault D."/>
            <person name="Soupe-Gilbert M.-E."/>
            <person name="Picardeau M."/>
            <person name="Goarant C."/>
        </authorList>
    </citation>
    <scope>NUCLEOTIDE SEQUENCE [LARGE SCALE GENOMIC DNA]</scope>
    <source>
        <strain evidence="5 7">FH1-B-B1</strain>
        <strain evidence="4 6">FH1-B-C1</strain>
    </source>
</reference>
<evidence type="ECO:0000256" key="2">
    <source>
        <dbReference type="SAM" id="MobiDB-lite"/>
    </source>
</evidence>
<sequence length="108" mass="11732">MSSKLFVGGLSWSTTDQTLRQVFEAHGAVQEVNVIVDRETGRSRGFGFVTFSDPSAAQSAIAELNGKELDGRNIVVSVAEDRSDRSGGGRNRGGGNNNKKFSRNNNRW</sequence>
<dbReference type="Pfam" id="PF00076">
    <property type="entry name" value="RRM_1"/>
    <property type="match status" value="1"/>
</dbReference>
<dbReference type="Proteomes" id="UP000231962">
    <property type="component" value="Unassembled WGS sequence"/>
</dbReference>
<dbReference type="InterPro" id="IPR000504">
    <property type="entry name" value="RRM_dom"/>
</dbReference>
<dbReference type="InterPro" id="IPR035979">
    <property type="entry name" value="RBD_domain_sf"/>
</dbReference>
<feature type="domain" description="RRM" evidence="3">
    <location>
        <begin position="3"/>
        <end position="81"/>
    </location>
</feature>
<proteinExistence type="predicted"/>
<name>A0A2M9ZNU8_9LEPT</name>
<accession>A0A2M9ZNU8</accession>
<feature type="region of interest" description="Disordered" evidence="2">
    <location>
        <begin position="78"/>
        <end position="108"/>
    </location>
</feature>
<evidence type="ECO:0000256" key="1">
    <source>
        <dbReference type="ARBA" id="ARBA00022884"/>
    </source>
</evidence>
<evidence type="ECO:0000313" key="6">
    <source>
        <dbReference type="Proteomes" id="UP000231962"/>
    </source>
</evidence>
<dbReference type="SUPFAM" id="SSF54928">
    <property type="entry name" value="RNA-binding domain, RBD"/>
    <property type="match status" value="1"/>
</dbReference>
<dbReference type="EMBL" id="NPDZ01000003">
    <property type="protein sequence ID" value="PJZ73760.1"/>
    <property type="molecule type" value="Genomic_DNA"/>
</dbReference>
<dbReference type="InterPro" id="IPR012677">
    <property type="entry name" value="Nucleotide-bd_a/b_plait_sf"/>
</dbReference>
<keyword evidence="1" id="KW-0694">RNA-binding</keyword>
<keyword evidence="6" id="KW-1185">Reference proteome</keyword>
<protein>
    <submittedName>
        <fullName evidence="5">RNA-binding protein</fullName>
    </submittedName>
</protein>
<dbReference type="OrthoDB" id="9798855at2"/>
<dbReference type="SMART" id="SM00360">
    <property type="entry name" value="RRM"/>
    <property type="match status" value="1"/>
</dbReference>